<keyword evidence="2" id="KW-1185">Reference proteome</keyword>
<organism evidence="1 2">
    <name type="scientific">Glycine soja</name>
    <name type="common">Wild soybean</name>
    <dbReference type="NCBI Taxonomy" id="3848"/>
    <lineage>
        <taxon>Eukaryota</taxon>
        <taxon>Viridiplantae</taxon>
        <taxon>Streptophyta</taxon>
        <taxon>Embryophyta</taxon>
        <taxon>Tracheophyta</taxon>
        <taxon>Spermatophyta</taxon>
        <taxon>Magnoliopsida</taxon>
        <taxon>eudicotyledons</taxon>
        <taxon>Gunneridae</taxon>
        <taxon>Pentapetalae</taxon>
        <taxon>rosids</taxon>
        <taxon>fabids</taxon>
        <taxon>Fabales</taxon>
        <taxon>Fabaceae</taxon>
        <taxon>Papilionoideae</taxon>
        <taxon>50 kb inversion clade</taxon>
        <taxon>NPAAA clade</taxon>
        <taxon>indigoferoid/millettioid clade</taxon>
        <taxon>Phaseoleae</taxon>
        <taxon>Glycine</taxon>
        <taxon>Glycine subgen. Soja</taxon>
    </lineage>
</organism>
<accession>A0A445HRM6</accession>
<dbReference type="Gene3D" id="3.60.10.10">
    <property type="entry name" value="Endonuclease/exonuclease/phosphatase"/>
    <property type="match status" value="1"/>
</dbReference>
<dbReference type="SUPFAM" id="SSF56219">
    <property type="entry name" value="DNase I-like"/>
    <property type="match status" value="1"/>
</dbReference>
<proteinExistence type="predicted"/>
<dbReference type="PANTHER" id="PTHR33710:SF64">
    <property type="entry name" value="ENDONUCLEASE_EXONUCLEASE_PHOSPHATASE DOMAIN-CONTAINING PROTEIN"/>
    <property type="match status" value="1"/>
</dbReference>
<reference evidence="1 2" key="1">
    <citation type="submission" date="2018-09" db="EMBL/GenBank/DDBJ databases">
        <title>A high-quality reference genome of wild soybean provides a powerful tool to mine soybean genomes.</title>
        <authorList>
            <person name="Xie M."/>
            <person name="Chung C.Y.L."/>
            <person name="Li M.-W."/>
            <person name="Wong F.-L."/>
            <person name="Chan T.-F."/>
            <person name="Lam H.-M."/>
        </authorList>
    </citation>
    <scope>NUCLEOTIDE SEQUENCE [LARGE SCALE GENOMIC DNA]</scope>
    <source>
        <strain evidence="2">cv. W05</strain>
        <tissue evidence="1">Hypocotyl of etiolated seedlings</tissue>
    </source>
</reference>
<evidence type="ECO:0008006" key="3">
    <source>
        <dbReference type="Google" id="ProtNLM"/>
    </source>
</evidence>
<dbReference type="AlphaFoldDB" id="A0A445HRM6"/>
<dbReference type="EMBL" id="QZWG01000012">
    <property type="protein sequence ID" value="RZB76299.1"/>
    <property type="molecule type" value="Genomic_DNA"/>
</dbReference>
<gene>
    <name evidence="1" type="ORF">D0Y65_034674</name>
</gene>
<dbReference type="Proteomes" id="UP000289340">
    <property type="component" value="Chromosome 12"/>
</dbReference>
<comment type="caution">
    <text evidence="1">The sequence shown here is derived from an EMBL/GenBank/DDBJ whole genome shotgun (WGS) entry which is preliminary data.</text>
</comment>
<protein>
    <recommendedName>
        <fullName evidence="3">Transposon TX1 149 kDa protein</fullName>
    </recommendedName>
</protein>
<name>A0A445HRM6_GLYSO</name>
<evidence type="ECO:0000313" key="1">
    <source>
        <dbReference type="EMBL" id="RZB76299.1"/>
    </source>
</evidence>
<dbReference type="InterPro" id="IPR036691">
    <property type="entry name" value="Endo/exonu/phosph_ase_sf"/>
</dbReference>
<sequence>MIKTKQIWDMAQKLGITFDGSYVGIVTSFMELDRRDIEAMEGPSRKLIYHEGDQFSCQLRLQLTASEKEFWANGDIPIMKSTVEAYVLLGDFNNIRVLSKRKGESLQNYGDLDKRVFNCFIEDMGLEDLPLIGRRFTWTRPNGKSISRIDRMLVSKEWLDLWEGSSLRALNQKFSDHCSLVLKNQKFDWGPRLFRFLNCWLEDTDFKTFMEEKWRVFNVIRRGAFVLKEKLKLLKKEIGAWNKNQFGDLNAKKKILE</sequence>
<evidence type="ECO:0000313" key="2">
    <source>
        <dbReference type="Proteomes" id="UP000289340"/>
    </source>
</evidence>
<dbReference type="PANTHER" id="PTHR33710">
    <property type="entry name" value="BNAC02G09200D PROTEIN"/>
    <property type="match status" value="1"/>
</dbReference>